<dbReference type="EMBL" id="OX365769">
    <property type="protein sequence ID" value="CAI4035395.1"/>
    <property type="molecule type" value="Genomic_DNA"/>
</dbReference>
<sequence>MAFKSFIYSKGYHRSAAQKKTATSFFDSSYQYLRQNQGLVNSDPVLHASHLHPHPVVVANVNYNNVDDVLHLHDLDSCINNTTNPLTHEELLYNQNVSLRLLKQQQNNNNINSNSQQRYYSTGPTLPTNQYESLNFNNRNLQDFQLKTPQLSVQQQQQQQNEYNILQDEKSPVWKEDTEPCLNKATYLQTHINEINRCYEQKNYNKINSLYQSLKRNNIVPPLEIFTKVLDSLCKRPLDNNDLDNKLYELLTCYQDMINNRLKPPDEIYNIVLLSLFKGSILAYQVKNPNGNDFYKIAIELFNTTTNDPKQKSVIKFRNFSKDVLDYNLLAMNIYPGHITLSKAQQVIKSSPAFIKDSFYFIACFSYAKLTNDKFAIKELYEDFRLSLSSVSSTQGLFDDQFEIYSVILSSFIETGEVELATNLLDDLVSKIQSSNGLASNISLLLSSFLISMSKVDPPKAYEIWFKFHKLDWIPEFSYEFYLVFMANSFQDWNLTKKIYDYIFPMERTLSPLKKQKLSDYLLYPMGTESIITSLLDYSLQLKDSEMIMKILEESIVKNFSFDIGIYPFVFNYLREIQCGEDYLMRFIESHAELIKKGDSISKFQFLNMIVDSFQSQSLLNRISHAKFFKNFVEDFNLENCGMVSYNGLISCINNFVKVPKTIKDFPYILEIHAILITKLFDFDTYPVLQNGNNEILLKFRDQIEHQFKILAQNFYKLNVDPNALVGVVSQALKMVNLDDTANGQDLLNFFNHPGDWDKSYPLSLASFIRNSSRGGINEFTKLSKEGYCFDYDTYKELIIHRAINKQVIDKCLETCPDSIELKNIVNLMISKIPGRNLTQLIINNSKFSKVFVPNLRNDSMVKLIKNCESLSNFIRVCDFPEKFKSIAIQAENKSAIELVYERLFDGGYYAEILRYNNIVPVLNLELLLKSCIRSGEFEKYESLSKKFNDKINEPSRIDMQLEFLINKNDLKGAFELFEKTPKKLRTPHKTMDLYTFALFLDSFNRSITYYESPENTLQFANILSSQTSFINLLSTYNLIAHSDQLLNFNVGGMASNVKKEILSQMLNNLYDSIGLFSSTIGNDESVKEKLREKLKNYCRFKAYLKSPELDIDELKTLISVESFLNPFTPATLFNNLVETLYLNENASSLVLQNGLIFSLQQKGLNKILSYLEKTFINNENHASIEKIREFRSLLSKRKPVQA</sequence>
<protein>
    <submittedName>
        <fullName evidence="1">Uncharacterized protein</fullName>
    </submittedName>
</protein>
<organism evidence="1 2">
    <name type="scientific">Saccharomyces mikatae IFO 1815</name>
    <dbReference type="NCBI Taxonomy" id="226126"/>
    <lineage>
        <taxon>Eukaryota</taxon>
        <taxon>Fungi</taxon>
        <taxon>Dikarya</taxon>
        <taxon>Ascomycota</taxon>
        <taxon>Saccharomycotina</taxon>
        <taxon>Saccharomycetes</taxon>
        <taxon>Saccharomycetales</taxon>
        <taxon>Saccharomycetaceae</taxon>
        <taxon>Saccharomyces</taxon>
    </lineage>
</organism>
<dbReference type="PANTHER" id="PTHR47934:SF6">
    <property type="entry name" value="MITOCHONDRIAL GROUP I INTRON SPLICING FACTOR CCM1-RELATED"/>
    <property type="match status" value="1"/>
</dbReference>
<dbReference type="GO" id="GO:0006396">
    <property type="term" value="P:RNA processing"/>
    <property type="evidence" value="ECO:0007669"/>
    <property type="project" value="TreeGrafter"/>
</dbReference>
<dbReference type="Gene3D" id="1.25.40.10">
    <property type="entry name" value="Tetratricopeptide repeat domain"/>
    <property type="match status" value="1"/>
</dbReference>
<dbReference type="InterPro" id="IPR051114">
    <property type="entry name" value="Mito_RNA_Proc_CCM1"/>
</dbReference>
<accession>A0AA35ISM0</accession>
<proteinExistence type="predicted"/>
<dbReference type="Proteomes" id="UP001161438">
    <property type="component" value="Chromosome 13"/>
</dbReference>
<dbReference type="InterPro" id="IPR011990">
    <property type="entry name" value="TPR-like_helical_dom_sf"/>
</dbReference>
<evidence type="ECO:0000313" key="2">
    <source>
        <dbReference type="Proteomes" id="UP001161438"/>
    </source>
</evidence>
<dbReference type="RefSeq" id="XP_056078515.1">
    <property type="nucleotide sequence ID" value="XM_056224614.1"/>
</dbReference>
<name>A0AA35ISM0_SACMI</name>
<dbReference type="GeneID" id="80920269"/>
<evidence type="ECO:0000313" key="1">
    <source>
        <dbReference type="EMBL" id="CAI4035395.1"/>
    </source>
</evidence>
<keyword evidence="2" id="KW-1185">Reference proteome</keyword>
<reference evidence="1" key="1">
    <citation type="submission" date="2022-10" db="EMBL/GenBank/DDBJ databases">
        <authorList>
            <person name="Byrne P K."/>
        </authorList>
    </citation>
    <scope>NUCLEOTIDE SEQUENCE</scope>
    <source>
        <strain evidence="1">IFO1815</strain>
    </source>
</reference>
<dbReference type="AlphaFoldDB" id="A0AA35ISM0"/>
<dbReference type="GO" id="GO:0005739">
    <property type="term" value="C:mitochondrion"/>
    <property type="evidence" value="ECO:0007669"/>
    <property type="project" value="TreeGrafter"/>
</dbReference>
<dbReference type="Pfam" id="PF08579">
    <property type="entry name" value="RPM2"/>
    <property type="match status" value="1"/>
</dbReference>
<gene>
    <name evidence="1" type="primary">SMKI13G0430</name>
    <name evidence="1" type="ORF">SMKI_13G0430</name>
</gene>
<dbReference type="GO" id="GO:0007005">
    <property type="term" value="P:mitochondrion organization"/>
    <property type="evidence" value="ECO:0007669"/>
    <property type="project" value="TreeGrafter"/>
</dbReference>
<dbReference type="GO" id="GO:0003729">
    <property type="term" value="F:mRNA binding"/>
    <property type="evidence" value="ECO:0007669"/>
    <property type="project" value="TreeGrafter"/>
</dbReference>
<dbReference type="PANTHER" id="PTHR47934">
    <property type="entry name" value="PENTATRICOPEPTIDE REPEAT-CONTAINING PROTEIN PET309, MITOCHONDRIAL"/>
    <property type="match status" value="1"/>
</dbReference>
<dbReference type="InterPro" id="IPR013888">
    <property type="entry name" value="RNase_P_Rpm2_mt"/>
</dbReference>